<evidence type="ECO:0000313" key="9">
    <source>
        <dbReference type="EMBL" id="GAX78072.1"/>
    </source>
</evidence>
<comment type="cofactor">
    <cofactor evidence="1">
        <name>Zn(2+)</name>
        <dbReference type="ChEBI" id="CHEBI:29105"/>
    </cofactor>
</comment>
<dbReference type="AlphaFoldDB" id="A0A250X5A9"/>
<dbReference type="InterPro" id="IPR038418">
    <property type="entry name" value="6-PTP_synth/QueD_sf"/>
</dbReference>
<dbReference type="SUPFAM" id="SSF51735">
    <property type="entry name" value="NAD(P)-binding Rossmann-fold domains"/>
    <property type="match status" value="1"/>
</dbReference>
<dbReference type="UniPathway" id="UPA00849">
    <property type="reaction ID" value="UER00819"/>
</dbReference>
<dbReference type="InterPro" id="IPR002347">
    <property type="entry name" value="SDR_fam"/>
</dbReference>
<comment type="pathway">
    <text evidence="2">Cofactor biosynthesis; tetrahydrobiopterin biosynthesis; tetrahydrobiopterin from 7,8-dihydroneopterin triphosphate: step 1/3.</text>
</comment>
<comment type="similarity">
    <text evidence="3">Belongs to the PTPS family.</text>
</comment>
<dbReference type="Pfam" id="PF01242">
    <property type="entry name" value="PTPS"/>
    <property type="match status" value="1"/>
</dbReference>
<dbReference type="InterPro" id="IPR007115">
    <property type="entry name" value="6-PTP_synth/QueD"/>
</dbReference>
<evidence type="ECO:0000256" key="2">
    <source>
        <dbReference type="ARBA" id="ARBA00005126"/>
    </source>
</evidence>
<evidence type="ECO:0000256" key="4">
    <source>
        <dbReference type="ARBA" id="ARBA00013100"/>
    </source>
</evidence>
<dbReference type="GO" id="GO:0006729">
    <property type="term" value="P:tetrahydrobiopterin biosynthetic process"/>
    <property type="evidence" value="ECO:0007669"/>
    <property type="project" value="UniProtKB-UniPathway"/>
</dbReference>
<accession>A0A250X5A9</accession>
<dbReference type="Gene3D" id="3.40.50.720">
    <property type="entry name" value="NAD(P)-binding Rossmann-like Domain"/>
    <property type="match status" value="1"/>
</dbReference>
<keyword evidence="6" id="KW-0862">Zinc</keyword>
<dbReference type="PANTHER" id="PTHR12589:SF7">
    <property type="entry name" value="6-PYRUVOYL TETRAHYDROBIOPTERIN SYNTHASE"/>
    <property type="match status" value="1"/>
</dbReference>
<keyword evidence="10" id="KW-1185">Reference proteome</keyword>
<evidence type="ECO:0000313" key="10">
    <source>
        <dbReference type="Proteomes" id="UP000232323"/>
    </source>
</evidence>
<dbReference type="SUPFAM" id="SSF55620">
    <property type="entry name" value="Tetrahydrobiopterin biosynthesis enzymes-like"/>
    <property type="match status" value="1"/>
</dbReference>
<keyword evidence="8" id="KW-0456">Lyase</keyword>
<dbReference type="STRING" id="1157962.A0A250X5A9"/>
<proteinExistence type="inferred from homology"/>
<sequence length="436" mass="47173">MAPYTPSLIVVSGASRGFGLACAVEVSKSFPECELHLLASTVDRLSAAKATVAKHCGKVVCHGIDLSKLSAGDTSGCSDLVAALSRLEAGTKVLFVHSAAVLGPLNAVETHGLDQIQLISQAAQVNVVGTIALSSLISSSLKTGLQDLSCVNISSKAAVNPGAFDLFDVYSITKSAAHFTFASLSKRGARVLQYCPGPMKTDMTSEQHGLDWPWVEPSVSASAMVSLIKENDYENNACLDFLDDNLLHRAMAPQKVASSTTPDVAQPLTPPRADSPQIVLPTSSEQQSHQAGQVAVAPLRRKCMITRIEAFSSSHTLENCSWCEEKNKQVFGKCNNLHGHNYKVEFSFSGFIDQETGMVVNLTDLKVILQDFLGRLDHSHLNDHVDIFNHAPTTAEVISQVLFEKVSEQVKVRNLPTELVRVKVWETEKNIAEYPF</sequence>
<dbReference type="Proteomes" id="UP000232323">
    <property type="component" value="Unassembled WGS sequence"/>
</dbReference>
<evidence type="ECO:0000256" key="6">
    <source>
        <dbReference type="ARBA" id="ARBA00022833"/>
    </source>
</evidence>
<dbReference type="EC" id="4.2.3.12" evidence="4"/>
<dbReference type="GO" id="GO:0046872">
    <property type="term" value="F:metal ion binding"/>
    <property type="evidence" value="ECO:0007669"/>
    <property type="project" value="UniProtKB-KW"/>
</dbReference>
<protein>
    <recommendedName>
        <fullName evidence="4">6-pyruvoyltetrahydropterin synthase</fullName>
        <ecNumber evidence="4">4.2.3.12</ecNumber>
    </recommendedName>
</protein>
<evidence type="ECO:0000256" key="3">
    <source>
        <dbReference type="ARBA" id="ARBA00009164"/>
    </source>
</evidence>
<evidence type="ECO:0000256" key="8">
    <source>
        <dbReference type="ARBA" id="ARBA00023239"/>
    </source>
</evidence>
<dbReference type="InterPro" id="IPR036291">
    <property type="entry name" value="NAD(P)-bd_dom_sf"/>
</dbReference>
<dbReference type="PANTHER" id="PTHR12589">
    <property type="entry name" value="PYRUVOYL TETRAHYDROBIOPTERIN SYNTHASE"/>
    <property type="match status" value="1"/>
</dbReference>
<keyword evidence="7" id="KW-0783">Tetrahydrobiopterin biosynthesis</keyword>
<organism evidence="9 10">
    <name type="scientific">Chlamydomonas eustigma</name>
    <dbReference type="NCBI Taxonomy" id="1157962"/>
    <lineage>
        <taxon>Eukaryota</taxon>
        <taxon>Viridiplantae</taxon>
        <taxon>Chlorophyta</taxon>
        <taxon>core chlorophytes</taxon>
        <taxon>Chlorophyceae</taxon>
        <taxon>CS clade</taxon>
        <taxon>Chlamydomonadales</taxon>
        <taxon>Chlamydomonadaceae</taxon>
        <taxon>Chlamydomonas</taxon>
    </lineage>
</organism>
<reference evidence="9 10" key="1">
    <citation type="submission" date="2017-08" db="EMBL/GenBank/DDBJ databases">
        <title>Acidophilic green algal genome provides insights into adaptation to an acidic environment.</title>
        <authorList>
            <person name="Hirooka S."/>
            <person name="Hirose Y."/>
            <person name="Kanesaki Y."/>
            <person name="Higuchi S."/>
            <person name="Fujiwara T."/>
            <person name="Onuma R."/>
            <person name="Era A."/>
            <person name="Ohbayashi R."/>
            <person name="Uzuka A."/>
            <person name="Nozaki H."/>
            <person name="Yoshikawa H."/>
            <person name="Miyagishima S.Y."/>
        </authorList>
    </citation>
    <scope>NUCLEOTIDE SEQUENCE [LARGE SCALE GENOMIC DNA]</scope>
    <source>
        <strain evidence="9 10">NIES-2499</strain>
    </source>
</reference>
<dbReference type="Gene3D" id="3.30.479.10">
    <property type="entry name" value="6-pyruvoyl tetrahydropterin synthase/QueD"/>
    <property type="match status" value="1"/>
</dbReference>
<dbReference type="OrthoDB" id="14045at2759"/>
<keyword evidence="5" id="KW-0479">Metal-binding</keyword>
<comment type="caution">
    <text evidence="9">The sequence shown here is derived from an EMBL/GenBank/DDBJ whole genome shotgun (WGS) entry which is preliminary data.</text>
</comment>
<dbReference type="GO" id="GO:0003874">
    <property type="term" value="F:6-pyruvoyltetrahydropterin synthase activity"/>
    <property type="evidence" value="ECO:0007669"/>
    <property type="project" value="UniProtKB-EC"/>
</dbReference>
<evidence type="ECO:0000256" key="7">
    <source>
        <dbReference type="ARBA" id="ARBA00023007"/>
    </source>
</evidence>
<gene>
    <name evidence="9" type="ORF">CEUSTIGMA_g5514.t1</name>
</gene>
<evidence type="ECO:0000256" key="1">
    <source>
        <dbReference type="ARBA" id="ARBA00001947"/>
    </source>
</evidence>
<name>A0A250X5A9_9CHLO</name>
<dbReference type="Pfam" id="PF00106">
    <property type="entry name" value="adh_short"/>
    <property type="match status" value="1"/>
</dbReference>
<dbReference type="EMBL" id="BEGY01000029">
    <property type="protein sequence ID" value="GAX78072.1"/>
    <property type="molecule type" value="Genomic_DNA"/>
</dbReference>
<evidence type="ECO:0000256" key="5">
    <source>
        <dbReference type="ARBA" id="ARBA00022723"/>
    </source>
</evidence>